<dbReference type="KEGG" id="rei:IE4771_PB00289"/>
<dbReference type="AlphaFoldDB" id="A0A060I824"/>
<dbReference type="HOGENOM" id="CLU_2452488_0_0_5"/>
<evidence type="ECO:0000313" key="1">
    <source>
        <dbReference type="EMBL" id="AIC30017.1"/>
    </source>
</evidence>
<protein>
    <submittedName>
        <fullName evidence="1">Uncharacterized protein</fullName>
    </submittedName>
</protein>
<dbReference type="Proteomes" id="UP000027180">
    <property type="component" value="Plasmid pRetIE4771b"/>
</dbReference>
<gene>
    <name evidence="1" type="ORF">IE4771_PB00289</name>
</gene>
<organism evidence="1 2">
    <name type="scientific">Rhizobium etli bv. mimosae str. IE4771</name>
    <dbReference type="NCBI Taxonomy" id="1432050"/>
    <lineage>
        <taxon>Bacteria</taxon>
        <taxon>Pseudomonadati</taxon>
        <taxon>Pseudomonadota</taxon>
        <taxon>Alphaproteobacteria</taxon>
        <taxon>Hyphomicrobiales</taxon>
        <taxon>Rhizobiaceae</taxon>
        <taxon>Rhizobium/Agrobacterium group</taxon>
        <taxon>Rhizobium</taxon>
    </lineage>
</organism>
<name>A0A060I824_RHIET</name>
<sequence>MRARNRPCLFDHPNDPQARLMGWVELQAERLEKEPGGCDLANAAVELRGTILRMRMQEFKNSQRDQLAILCDAAGSTKPQLLAESLFCY</sequence>
<keyword evidence="1" id="KW-0614">Plasmid</keyword>
<evidence type="ECO:0000313" key="2">
    <source>
        <dbReference type="Proteomes" id="UP000027180"/>
    </source>
</evidence>
<geneLocation type="plasmid" evidence="1 2">
    <name>pRetIE4771b</name>
</geneLocation>
<dbReference type="Gene3D" id="1.10.357.10">
    <property type="entry name" value="Tetracycline Repressor, domain 2"/>
    <property type="match status" value="1"/>
</dbReference>
<reference evidence="1 2" key="1">
    <citation type="submission" date="2013-12" db="EMBL/GenBank/DDBJ databases">
        <title>Complete genome sequence of Rhizobium etli bv. mimosae IE4771.</title>
        <authorList>
            <person name="Bustos P."/>
            <person name="Santamaria R.I."/>
            <person name="Lozano L."/>
            <person name="Ormeno-Orrillo E."/>
            <person name="Rogel M.A."/>
            <person name="Romero D."/>
            <person name="Cevallos M.A."/>
            <person name="Martinez-Romero E."/>
            <person name="Gonzalez V."/>
        </authorList>
    </citation>
    <scope>NUCLEOTIDE SEQUENCE [LARGE SCALE GENOMIC DNA]</scope>
    <source>
        <strain evidence="1 2">IE4771</strain>
        <plasmid evidence="2">Plasmid pRetIE4771b</plasmid>
    </source>
</reference>
<proteinExistence type="predicted"/>
<dbReference type="EMBL" id="CP006988">
    <property type="protein sequence ID" value="AIC30017.1"/>
    <property type="molecule type" value="Genomic_DNA"/>
</dbReference>
<accession>A0A060I824</accession>